<keyword evidence="2" id="KW-1185">Reference proteome</keyword>
<dbReference type="EMBL" id="JASPKZ010001484">
    <property type="protein sequence ID" value="KAJ9598023.1"/>
    <property type="molecule type" value="Genomic_DNA"/>
</dbReference>
<name>A0AAD8AF67_DIPPU</name>
<dbReference type="Proteomes" id="UP001233999">
    <property type="component" value="Unassembled WGS sequence"/>
</dbReference>
<feature type="non-terminal residue" evidence="1">
    <location>
        <position position="104"/>
    </location>
</feature>
<evidence type="ECO:0000313" key="1">
    <source>
        <dbReference type="EMBL" id="KAJ9598023.1"/>
    </source>
</evidence>
<dbReference type="AlphaFoldDB" id="A0AAD8AF67"/>
<evidence type="ECO:0000313" key="2">
    <source>
        <dbReference type="Proteomes" id="UP001233999"/>
    </source>
</evidence>
<accession>A0AAD8AF67</accession>
<sequence length="104" mass="12320">KHKIINMKVHKNSNIMNCVLSLFDLGLYNIEKLKTNHLRVILYNNFQIGQMFHLEEKTFNALFRSVNDVNCSPLISLYKKRKKKIQTFMLTSKITFMQQQPLSD</sequence>
<proteinExistence type="predicted"/>
<reference evidence="1" key="2">
    <citation type="submission" date="2023-05" db="EMBL/GenBank/DDBJ databases">
        <authorList>
            <person name="Fouks B."/>
        </authorList>
    </citation>
    <scope>NUCLEOTIDE SEQUENCE</scope>
    <source>
        <strain evidence="1">Stay&amp;Tobe</strain>
        <tissue evidence="1">Testes</tissue>
    </source>
</reference>
<gene>
    <name evidence="1" type="ORF">L9F63_026873</name>
</gene>
<comment type="caution">
    <text evidence="1">The sequence shown here is derived from an EMBL/GenBank/DDBJ whole genome shotgun (WGS) entry which is preliminary data.</text>
</comment>
<organism evidence="1 2">
    <name type="scientific">Diploptera punctata</name>
    <name type="common">Pacific beetle cockroach</name>
    <dbReference type="NCBI Taxonomy" id="6984"/>
    <lineage>
        <taxon>Eukaryota</taxon>
        <taxon>Metazoa</taxon>
        <taxon>Ecdysozoa</taxon>
        <taxon>Arthropoda</taxon>
        <taxon>Hexapoda</taxon>
        <taxon>Insecta</taxon>
        <taxon>Pterygota</taxon>
        <taxon>Neoptera</taxon>
        <taxon>Polyneoptera</taxon>
        <taxon>Dictyoptera</taxon>
        <taxon>Blattodea</taxon>
        <taxon>Blaberoidea</taxon>
        <taxon>Blaberidae</taxon>
        <taxon>Diplopterinae</taxon>
        <taxon>Diploptera</taxon>
    </lineage>
</organism>
<feature type="non-terminal residue" evidence="1">
    <location>
        <position position="1"/>
    </location>
</feature>
<reference evidence="1" key="1">
    <citation type="journal article" date="2023" name="IScience">
        <title>Live-bearing cockroach genome reveals convergent evolutionary mechanisms linked to viviparity in insects and beyond.</title>
        <authorList>
            <person name="Fouks B."/>
            <person name="Harrison M.C."/>
            <person name="Mikhailova A.A."/>
            <person name="Marchal E."/>
            <person name="English S."/>
            <person name="Carruthers M."/>
            <person name="Jennings E.C."/>
            <person name="Chiamaka E.L."/>
            <person name="Frigard R.A."/>
            <person name="Pippel M."/>
            <person name="Attardo G.M."/>
            <person name="Benoit J.B."/>
            <person name="Bornberg-Bauer E."/>
            <person name="Tobe S.S."/>
        </authorList>
    </citation>
    <scope>NUCLEOTIDE SEQUENCE</scope>
    <source>
        <strain evidence="1">Stay&amp;Tobe</strain>
    </source>
</reference>
<protein>
    <submittedName>
        <fullName evidence="1">Uncharacterized protein</fullName>
    </submittedName>
</protein>